<dbReference type="GO" id="GO:0004029">
    <property type="term" value="F:aldehyde dehydrogenase (NAD+) activity"/>
    <property type="evidence" value="ECO:0007669"/>
    <property type="project" value="TreeGrafter"/>
</dbReference>
<dbReference type="InterPro" id="IPR016163">
    <property type="entry name" value="Ald_DH_C"/>
</dbReference>
<dbReference type="CDD" id="cd07134">
    <property type="entry name" value="ALDH_AlkH-like"/>
    <property type="match status" value="1"/>
</dbReference>
<dbReference type="AlphaFoldDB" id="Q0RGI9"/>
<dbReference type="GO" id="GO:0006081">
    <property type="term" value="P:aldehyde metabolic process"/>
    <property type="evidence" value="ECO:0007669"/>
    <property type="project" value="InterPro"/>
</dbReference>
<evidence type="ECO:0000256" key="6">
    <source>
        <dbReference type="SAM" id="MobiDB-lite"/>
    </source>
</evidence>
<dbReference type="PIRSF" id="PIRSF036492">
    <property type="entry name" value="ALDH"/>
    <property type="match status" value="1"/>
</dbReference>
<evidence type="ECO:0000256" key="5">
    <source>
        <dbReference type="PIRSR" id="PIRSR036492-1"/>
    </source>
</evidence>
<evidence type="ECO:0000256" key="2">
    <source>
        <dbReference type="ARBA" id="ARBA00023002"/>
    </source>
</evidence>
<dbReference type="InterPro" id="IPR016162">
    <property type="entry name" value="Ald_DH_N"/>
</dbReference>
<dbReference type="EMBL" id="CT573213">
    <property type="protein sequence ID" value="CAJ63398.1"/>
    <property type="molecule type" value="Genomic_DNA"/>
</dbReference>
<feature type="active site" evidence="5">
    <location>
        <position position="271"/>
    </location>
</feature>
<dbReference type="Pfam" id="PF00171">
    <property type="entry name" value="Aldedh"/>
    <property type="match status" value="1"/>
</dbReference>
<feature type="compositionally biased region" description="Basic and acidic residues" evidence="6">
    <location>
        <begin position="8"/>
        <end position="22"/>
    </location>
</feature>
<evidence type="ECO:0000256" key="3">
    <source>
        <dbReference type="ARBA" id="ARBA00023027"/>
    </source>
</evidence>
<accession>Q0RGI9</accession>
<dbReference type="GO" id="GO:0005737">
    <property type="term" value="C:cytoplasm"/>
    <property type="evidence" value="ECO:0007669"/>
    <property type="project" value="TreeGrafter"/>
</dbReference>
<comment type="similarity">
    <text evidence="1 4">Belongs to the aldehyde dehydrogenase family.</text>
</comment>
<proteinExistence type="inferred from homology"/>
<feature type="domain" description="Aldehyde dehydrogenase" evidence="7">
    <location>
        <begin position="43"/>
        <end position="461"/>
    </location>
</feature>
<dbReference type="Gene3D" id="3.40.605.10">
    <property type="entry name" value="Aldehyde Dehydrogenase, Chain A, domain 1"/>
    <property type="match status" value="1"/>
</dbReference>
<dbReference type="STRING" id="326424.FRAAL4757"/>
<dbReference type="PANTHER" id="PTHR43570:SF20">
    <property type="entry name" value="ALDEHYDE DEHYDROGENASE ALDX-RELATED"/>
    <property type="match status" value="1"/>
</dbReference>
<gene>
    <name evidence="8" type="ordered locus">FRAAL4757</name>
</gene>
<evidence type="ECO:0000256" key="4">
    <source>
        <dbReference type="PIRNR" id="PIRNR036492"/>
    </source>
</evidence>
<reference evidence="8 9" key="1">
    <citation type="journal article" date="2007" name="Genome Res.">
        <title>Genome characteristics of facultatively symbiotic Frankia sp. strains reflect host range and host plant biogeography.</title>
        <authorList>
            <person name="Normand P."/>
            <person name="Lapierre P."/>
            <person name="Tisa L.S."/>
            <person name="Gogarten J.P."/>
            <person name="Alloisio N."/>
            <person name="Bagnarol E."/>
            <person name="Bassi C.A."/>
            <person name="Berry A.M."/>
            <person name="Bickhart D.M."/>
            <person name="Choisne N."/>
            <person name="Couloux A."/>
            <person name="Cournoyer B."/>
            <person name="Cruveiller S."/>
            <person name="Daubin V."/>
            <person name="Demange N."/>
            <person name="Francino M.P."/>
            <person name="Goltsman E."/>
            <person name="Huang Y."/>
            <person name="Kopp O.R."/>
            <person name="Labarre L."/>
            <person name="Lapidus A."/>
            <person name="Lavire C."/>
            <person name="Marechal J."/>
            <person name="Martinez M."/>
            <person name="Mastronunzio J.E."/>
            <person name="Mullin B.C."/>
            <person name="Niemann J."/>
            <person name="Pujic P."/>
            <person name="Rawnsley T."/>
            <person name="Rouy Z."/>
            <person name="Schenowitz C."/>
            <person name="Sellstedt A."/>
            <person name="Tavares F."/>
            <person name="Tomkins J.P."/>
            <person name="Vallenet D."/>
            <person name="Valverde C."/>
            <person name="Wall L.G."/>
            <person name="Wang Y."/>
            <person name="Medigue C."/>
            <person name="Benson D.R."/>
        </authorList>
    </citation>
    <scope>NUCLEOTIDE SEQUENCE [LARGE SCALE GENOMIC DNA]</scope>
    <source>
        <strain evidence="9">DSM 45986 / CECT 9034 / ACN14a</strain>
    </source>
</reference>
<dbReference type="InterPro" id="IPR012394">
    <property type="entry name" value="Aldehyde_DH_NAD(P)"/>
</dbReference>
<evidence type="ECO:0000313" key="8">
    <source>
        <dbReference type="EMBL" id="CAJ63398.1"/>
    </source>
</evidence>
<dbReference type="KEGG" id="fal:FRAAL4757"/>
<dbReference type="InterPro" id="IPR015590">
    <property type="entry name" value="Aldehyde_DH_dom"/>
</dbReference>
<name>Q0RGI9_FRAAA</name>
<dbReference type="Proteomes" id="UP000000657">
    <property type="component" value="Chromosome"/>
</dbReference>
<dbReference type="PANTHER" id="PTHR43570">
    <property type="entry name" value="ALDEHYDE DEHYDROGENASE"/>
    <property type="match status" value="1"/>
</dbReference>
<keyword evidence="3" id="KW-0520">NAD</keyword>
<dbReference type="eggNOG" id="COG1012">
    <property type="taxonomic scope" value="Bacteria"/>
</dbReference>
<feature type="region of interest" description="Disordered" evidence="6">
    <location>
        <begin position="1"/>
        <end position="22"/>
    </location>
</feature>
<dbReference type="SUPFAM" id="SSF53720">
    <property type="entry name" value="ALDH-like"/>
    <property type="match status" value="1"/>
</dbReference>
<protein>
    <recommendedName>
        <fullName evidence="4">Aldehyde dehydrogenase</fullName>
    </recommendedName>
</protein>
<dbReference type="Gene3D" id="3.40.309.10">
    <property type="entry name" value="Aldehyde Dehydrogenase, Chain A, domain 2"/>
    <property type="match status" value="1"/>
</dbReference>
<sequence length="474" mass="50840">MRRAMTTETEKTPDITDRTDRTDLSDLSDLSGIFEAQRRHRWVTKTSTVEERTGHLTRLRAAITEHLDEIRAALHADLLRPPRPRVPTEVAAVLADIDDAVAHLASWTAPTPLTPPPYLGEGAAEFVQYEARGVCLLFAPWNFPFGLLFQPLVPIIAAGNTAIVKPNELAPATSAISARIIREVFSPEHVAVFTGGVELANALLELPVDHIFFTGSPAVGRVVMAGAARHLASVTLELGGKCPAIVDGTTDVATAAVQIAQAKHSNAGQICLSPDHLWVRPEVRDEFLEHYQRWVEKNLYREGGLVPEALGRIVNQRNVDRLTGYLDDAVTRGATLVGGGTPDPAGTVLPPAVLLDVTPDMKIMGEEIFGPILPVLTFTDPAQVVEHVRAGGKPLAMYVYSNDRALVDAVLAGTSSGGVTVNGWALHFVDSQLPFGGVGTSGMGRYHGVHGFRELSHARSVFVAVGEPAPPPTA</sequence>
<keyword evidence="2 4" id="KW-0560">Oxidoreductase</keyword>
<evidence type="ECO:0000256" key="1">
    <source>
        <dbReference type="ARBA" id="ARBA00009986"/>
    </source>
</evidence>
<evidence type="ECO:0000313" key="9">
    <source>
        <dbReference type="Proteomes" id="UP000000657"/>
    </source>
</evidence>
<dbReference type="HOGENOM" id="CLU_005391_3_1_11"/>
<dbReference type="InterPro" id="IPR016161">
    <property type="entry name" value="Ald_DH/histidinol_DH"/>
</dbReference>
<evidence type="ECO:0000259" key="7">
    <source>
        <dbReference type="Pfam" id="PF00171"/>
    </source>
</evidence>
<keyword evidence="9" id="KW-1185">Reference proteome</keyword>
<feature type="active site" evidence="5">
    <location>
        <position position="237"/>
    </location>
</feature>
<organism evidence="8 9">
    <name type="scientific">Frankia alni (strain DSM 45986 / CECT 9034 / ACN14a)</name>
    <dbReference type="NCBI Taxonomy" id="326424"/>
    <lineage>
        <taxon>Bacteria</taxon>
        <taxon>Bacillati</taxon>
        <taxon>Actinomycetota</taxon>
        <taxon>Actinomycetes</taxon>
        <taxon>Frankiales</taxon>
        <taxon>Frankiaceae</taxon>
        <taxon>Frankia</taxon>
    </lineage>
</organism>